<evidence type="ECO:0000256" key="6">
    <source>
        <dbReference type="SAM" id="MobiDB-lite"/>
    </source>
</evidence>
<dbReference type="EMBL" id="LFYR01000932">
    <property type="protein sequence ID" value="KMZ67020.1"/>
    <property type="molecule type" value="Genomic_DNA"/>
</dbReference>
<dbReference type="PROSITE" id="PS00028">
    <property type="entry name" value="ZINC_FINGER_C2H2_1"/>
    <property type="match status" value="2"/>
</dbReference>
<dbReference type="OrthoDB" id="18440at2759"/>
<name>A0A0K9PFM0_ZOSMR</name>
<keyword evidence="5" id="KW-0687">Ribonucleoprotein</keyword>
<comment type="caution">
    <text evidence="8">The sequence shown here is derived from an EMBL/GenBank/DDBJ whole genome shotgun (WGS) entry which is preliminary data.</text>
</comment>
<feature type="compositionally biased region" description="Basic and acidic residues" evidence="6">
    <location>
        <begin position="393"/>
        <end position="402"/>
    </location>
</feature>
<evidence type="ECO:0000259" key="7">
    <source>
        <dbReference type="PROSITE" id="PS00028"/>
    </source>
</evidence>
<evidence type="ECO:0000256" key="5">
    <source>
        <dbReference type="ARBA" id="ARBA00023274"/>
    </source>
</evidence>
<feature type="compositionally biased region" description="Basic and acidic residues" evidence="6">
    <location>
        <begin position="371"/>
        <end position="380"/>
    </location>
</feature>
<evidence type="ECO:0000313" key="9">
    <source>
        <dbReference type="Proteomes" id="UP000036987"/>
    </source>
</evidence>
<evidence type="ECO:0000256" key="2">
    <source>
        <dbReference type="ARBA" id="ARBA00007116"/>
    </source>
</evidence>
<dbReference type="GO" id="GO:0003735">
    <property type="term" value="F:structural constituent of ribosome"/>
    <property type="evidence" value="ECO:0007669"/>
    <property type="project" value="InterPro"/>
</dbReference>
<protein>
    <recommendedName>
        <fullName evidence="7">C2H2-type domain-containing protein</fullName>
    </recommendedName>
</protein>
<dbReference type="PANTHER" id="PTHR21354">
    <property type="entry name" value="ZINC FINGER PROTEIN 511"/>
    <property type="match status" value="1"/>
</dbReference>
<dbReference type="GO" id="GO:0006412">
    <property type="term" value="P:translation"/>
    <property type="evidence" value="ECO:0007669"/>
    <property type="project" value="InterPro"/>
</dbReference>
<keyword evidence="3" id="KW-0689">Ribosomal protein</keyword>
<feature type="compositionally biased region" description="Basic residues" evidence="6">
    <location>
        <begin position="381"/>
        <end position="391"/>
    </location>
</feature>
<feature type="domain" description="C2H2-type" evidence="7">
    <location>
        <begin position="275"/>
        <end position="298"/>
    </location>
</feature>
<sequence length="488" mass="55096">MAACMMTCPIGSGRDLTHSKLVPCFHGLRRTGSRMEASAWASSTRVSFGLGGGFIGAESIKYHPSRGIGVIRAAWTRRSRGELALKPNKKSWGQRTEMYMKPFLLNVFFSKRYVHAKVVHRGTSKVISVASTNAKDLRNTLPSLTDNDACRTIGRLIAERSKEADVFAISYDAKLNERIEGKLGIILDTIKENGIIFSQNVKLWRMSDSGGTSAMDLGFPYWFAHRRKFEPQDPFFMAGSIEREFLAKQVALDLFADERIQLEEMEAADDISFFCPIVGCGAELKTLEDFEDHYNARHTACCSVCSRVYPTSRLLSIHVSETHDSFFQAKAARGFPMYECLVEGCGMKLKSYGSRQQHLVDKHKFPTSFKFKKEAHPSKQERHKRYIRQSHNRGQETKDTDTKGNSNHHKKHRQKHPSEKKEEVKAMMDMEVEESVDELASAVSMLTTSDSTPSSISFGHRHTKGLTFIPRSVQKNKKHVDSANAKKI</sequence>
<dbReference type="CDD" id="cd00432">
    <property type="entry name" value="Ribosomal_L18_L5e"/>
    <property type="match status" value="1"/>
</dbReference>
<keyword evidence="9" id="KW-1185">Reference proteome</keyword>
<dbReference type="SMART" id="SM00355">
    <property type="entry name" value="ZnF_C2H2"/>
    <property type="match status" value="3"/>
</dbReference>
<dbReference type="InterPro" id="IPR057268">
    <property type="entry name" value="Ribosomal_L18"/>
</dbReference>
<gene>
    <name evidence="8" type="ORF">ZOSMA_27G00670</name>
</gene>
<feature type="compositionally biased region" description="Basic residues" evidence="6">
    <location>
        <begin position="406"/>
        <end position="415"/>
    </location>
</feature>
<dbReference type="SUPFAM" id="SSF53137">
    <property type="entry name" value="Translational machinery components"/>
    <property type="match status" value="1"/>
</dbReference>
<dbReference type="AlphaFoldDB" id="A0A0K9PFM0"/>
<dbReference type="GO" id="GO:0005739">
    <property type="term" value="C:mitochondrion"/>
    <property type="evidence" value="ECO:0007669"/>
    <property type="project" value="UniProtKB-SubCell"/>
</dbReference>
<evidence type="ECO:0000256" key="4">
    <source>
        <dbReference type="ARBA" id="ARBA00023128"/>
    </source>
</evidence>
<evidence type="ECO:0000256" key="3">
    <source>
        <dbReference type="ARBA" id="ARBA00022980"/>
    </source>
</evidence>
<comment type="subcellular location">
    <subcellularLocation>
        <location evidence="1">Mitochondrion</location>
    </subcellularLocation>
</comment>
<evidence type="ECO:0000256" key="1">
    <source>
        <dbReference type="ARBA" id="ARBA00004173"/>
    </source>
</evidence>
<feature type="domain" description="C2H2-type" evidence="7">
    <location>
        <begin position="301"/>
        <end position="323"/>
    </location>
</feature>
<keyword evidence="4" id="KW-0496">Mitochondrion</keyword>
<proteinExistence type="inferred from homology"/>
<dbReference type="InterPro" id="IPR013087">
    <property type="entry name" value="Znf_C2H2_type"/>
</dbReference>
<dbReference type="STRING" id="29655.A0A0K9PFM0"/>
<dbReference type="InterPro" id="IPR036967">
    <property type="entry name" value="Ribosomal_uS11_sf"/>
</dbReference>
<reference evidence="9" key="1">
    <citation type="journal article" date="2016" name="Nature">
        <title>The genome of the seagrass Zostera marina reveals angiosperm adaptation to the sea.</title>
        <authorList>
            <person name="Olsen J.L."/>
            <person name="Rouze P."/>
            <person name="Verhelst B."/>
            <person name="Lin Y.-C."/>
            <person name="Bayer T."/>
            <person name="Collen J."/>
            <person name="Dattolo E."/>
            <person name="De Paoli E."/>
            <person name="Dittami S."/>
            <person name="Maumus F."/>
            <person name="Michel G."/>
            <person name="Kersting A."/>
            <person name="Lauritano C."/>
            <person name="Lohaus R."/>
            <person name="Toepel M."/>
            <person name="Tonon T."/>
            <person name="Vanneste K."/>
            <person name="Amirebrahimi M."/>
            <person name="Brakel J."/>
            <person name="Bostroem C."/>
            <person name="Chovatia M."/>
            <person name="Grimwood J."/>
            <person name="Jenkins J.W."/>
            <person name="Jueterbock A."/>
            <person name="Mraz A."/>
            <person name="Stam W.T."/>
            <person name="Tice H."/>
            <person name="Bornberg-Bauer E."/>
            <person name="Green P.J."/>
            <person name="Pearson G.A."/>
            <person name="Procaccini G."/>
            <person name="Duarte C.M."/>
            <person name="Schmutz J."/>
            <person name="Reusch T.B.H."/>
            <person name="Van de Peer Y."/>
        </authorList>
    </citation>
    <scope>NUCLEOTIDE SEQUENCE [LARGE SCALE GENOMIC DNA]</scope>
    <source>
        <strain evidence="9">cv. Finnish</strain>
    </source>
</reference>
<dbReference type="InterPro" id="IPR039258">
    <property type="entry name" value="ZNF511"/>
</dbReference>
<dbReference type="FunFam" id="3.30.420.80:FF:000009">
    <property type="entry name" value="50S ribosomal protein L18"/>
    <property type="match status" value="1"/>
</dbReference>
<evidence type="ECO:0000313" key="8">
    <source>
        <dbReference type="EMBL" id="KMZ67020.1"/>
    </source>
</evidence>
<organism evidence="8 9">
    <name type="scientific">Zostera marina</name>
    <name type="common">Eelgrass</name>
    <dbReference type="NCBI Taxonomy" id="29655"/>
    <lineage>
        <taxon>Eukaryota</taxon>
        <taxon>Viridiplantae</taxon>
        <taxon>Streptophyta</taxon>
        <taxon>Embryophyta</taxon>
        <taxon>Tracheophyta</taxon>
        <taxon>Spermatophyta</taxon>
        <taxon>Magnoliopsida</taxon>
        <taxon>Liliopsida</taxon>
        <taxon>Zosteraceae</taxon>
        <taxon>Zostera</taxon>
    </lineage>
</organism>
<dbReference type="Proteomes" id="UP000036987">
    <property type="component" value="Unassembled WGS sequence"/>
</dbReference>
<dbReference type="InterPro" id="IPR005484">
    <property type="entry name" value="Ribosomal_uL18_bac/plant/anim"/>
</dbReference>
<dbReference type="GO" id="GO:0005840">
    <property type="term" value="C:ribosome"/>
    <property type="evidence" value="ECO:0007669"/>
    <property type="project" value="UniProtKB-KW"/>
</dbReference>
<dbReference type="Gene3D" id="3.30.420.80">
    <property type="entry name" value="Ribosomal protein S11"/>
    <property type="match status" value="1"/>
</dbReference>
<dbReference type="GO" id="GO:1990904">
    <property type="term" value="C:ribonucleoprotein complex"/>
    <property type="evidence" value="ECO:0007669"/>
    <property type="project" value="UniProtKB-KW"/>
</dbReference>
<feature type="region of interest" description="Disordered" evidence="6">
    <location>
        <begin position="370"/>
        <end position="423"/>
    </location>
</feature>
<dbReference type="Pfam" id="PF00861">
    <property type="entry name" value="Ribosomal_L18p"/>
    <property type="match status" value="1"/>
</dbReference>
<dbReference type="GO" id="GO:0008097">
    <property type="term" value="F:5S rRNA binding"/>
    <property type="evidence" value="ECO:0000318"/>
    <property type="project" value="GO_Central"/>
</dbReference>
<accession>A0A0K9PFM0</accession>
<comment type="similarity">
    <text evidence="2">Belongs to the universal ribosomal protein uL18 family.</text>
</comment>
<dbReference type="PANTHER" id="PTHR21354:SF0">
    <property type="entry name" value="ZINC FINGER PROTEIN 511"/>
    <property type="match status" value="1"/>
</dbReference>